<feature type="compositionally biased region" description="Polar residues" evidence="2">
    <location>
        <begin position="580"/>
        <end position="590"/>
    </location>
</feature>
<feature type="region of interest" description="Disordered" evidence="2">
    <location>
        <begin position="516"/>
        <end position="535"/>
    </location>
</feature>
<organism evidence="4">
    <name type="scientific">Trypanosoma congolense (strain IL3000)</name>
    <dbReference type="NCBI Taxonomy" id="1068625"/>
    <lineage>
        <taxon>Eukaryota</taxon>
        <taxon>Discoba</taxon>
        <taxon>Euglenozoa</taxon>
        <taxon>Kinetoplastea</taxon>
        <taxon>Metakinetoplastina</taxon>
        <taxon>Trypanosomatida</taxon>
        <taxon>Trypanosomatidae</taxon>
        <taxon>Trypanosoma</taxon>
        <taxon>Nannomonas</taxon>
    </lineage>
</organism>
<dbReference type="InterPro" id="IPR053125">
    <property type="entry name" value="RNA-bd_mRNA_stabilization_reg"/>
</dbReference>
<evidence type="ECO:0000259" key="3">
    <source>
        <dbReference type="PROSITE" id="PS50103"/>
    </source>
</evidence>
<dbReference type="PANTHER" id="PTHR37035:SF7">
    <property type="entry name" value="C3H1-TYPE DOMAIN-CONTAINING PROTEIN"/>
    <property type="match status" value="1"/>
</dbReference>
<dbReference type="GO" id="GO:0008270">
    <property type="term" value="F:zinc ion binding"/>
    <property type="evidence" value="ECO:0007669"/>
    <property type="project" value="UniProtKB-KW"/>
</dbReference>
<dbReference type="PANTHER" id="PTHR37035">
    <property type="entry name" value="C3H1-TYPE DOMAIN-CONTAINING PROTEIN-RELATED"/>
    <property type="match status" value="1"/>
</dbReference>
<feature type="zinc finger region" description="C3H1-type" evidence="1">
    <location>
        <begin position="137"/>
        <end position="159"/>
    </location>
</feature>
<feature type="compositionally biased region" description="Low complexity" evidence="2">
    <location>
        <begin position="450"/>
        <end position="459"/>
    </location>
</feature>
<feature type="compositionally biased region" description="Polar residues" evidence="2">
    <location>
        <begin position="426"/>
        <end position="441"/>
    </location>
</feature>
<feature type="domain" description="C3H1-type" evidence="3">
    <location>
        <begin position="137"/>
        <end position="159"/>
    </location>
</feature>
<keyword evidence="1" id="KW-0863">Zinc-finger</keyword>
<dbReference type="VEuPathDB" id="TriTrypDB:TcIL3000_10_4390"/>
<dbReference type="AlphaFoldDB" id="G0UWB0"/>
<evidence type="ECO:0000256" key="2">
    <source>
        <dbReference type="SAM" id="MobiDB-lite"/>
    </source>
</evidence>
<proteinExistence type="predicted"/>
<keyword evidence="1" id="KW-0862">Zinc</keyword>
<evidence type="ECO:0000256" key="1">
    <source>
        <dbReference type="PROSITE-ProRule" id="PRU00723"/>
    </source>
</evidence>
<dbReference type="InterPro" id="IPR000571">
    <property type="entry name" value="Znf_CCCH"/>
</dbReference>
<gene>
    <name evidence="4" type="ORF">TCIL3000_10_4390</name>
</gene>
<name>G0UWB0_TRYCI</name>
<feature type="compositionally biased region" description="Low complexity" evidence="2">
    <location>
        <begin position="520"/>
        <end position="530"/>
    </location>
</feature>
<accession>G0UWB0</accession>
<dbReference type="EMBL" id="HE575323">
    <property type="protein sequence ID" value="CCC93676.1"/>
    <property type="molecule type" value="Genomic_DNA"/>
</dbReference>
<protein>
    <submittedName>
        <fullName evidence="4">Uncharacterized protein TCIL3000_10_4390</fullName>
    </submittedName>
</protein>
<keyword evidence="1" id="KW-0479">Metal-binding</keyword>
<feature type="region of interest" description="Disordered" evidence="2">
    <location>
        <begin position="580"/>
        <end position="604"/>
    </location>
</feature>
<dbReference type="PROSITE" id="PS50103">
    <property type="entry name" value="ZF_C3H1"/>
    <property type="match status" value="1"/>
</dbReference>
<evidence type="ECO:0000313" key="4">
    <source>
        <dbReference type="EMBL" id="CCC93676.1"/>
    </source>
</evidence>
<sequence length="646" mass="71171">MSGSGNPRQGHPVAGYRDPLSSAQSVMMFCGTNMSSSGVPISFRSHSHVTANPATVFQPAVYGYPLPGVGSLPAPIREDDDADTPFEAHDNHLKAPITVRRNVVFPTAGSRALFNPQQRNNGAGGNGNVGGRNFIRICDLFQEGRCLSGALCLDVHVRSDYLNSQRQEMLRWLASKEEEFMNTLRVDPERIFRVFCADLKETVDVPIAALQFTKGLYVDPSVRARRARGGHQNQYAMMASQLPTACGLFLMDPSYCKWGRWCNQIHIEISWMQSKKREFEYWFNGLESRFNDLPPDYEFNVHDPQLKTGLRLPKASIAVFSRGLFQGSLKKAPSVCMLFQRNRCTANVCCNQIHVVPQYLNLYRRLVQRGDSLTEAERAELTSEMNMVLESYRQDRPLQGGDGNDVSSIARRLNPQATPYTPQPLSPTTGSPSVWRSGNPSDNKERKQTPRSASPIRIPSFPPPSVLATRDRIINADNCDHALPPQDIVGRSSPIFRGDVGCSNPSEDLVEVVDGDHSYSSHPASQSVSSPNCRSTRHTNNPYAFGGNSRCTASPVFGWVQPIRSAVNSLTMPPVTSSWCNDSGTSNNVPFQGRTEDDSTAAHEGAQPFSLDRHDLEADTFDCGVVPPTSGMVFHTGEDSPGSSPT</sequence>
<feature type="region of interest" description="Disordered" evidence="2">
    <location>
        <begin position="415"/>
        <end position="465"/>
    </location>
</feature>
<reference evidence="4" key="1">
    <citation type="journal article" date="2012" name="Proc. Natl. Acad. Sci. U.S.A.">
        <title>Antigenic diversity is generated by distinct evolutionary mechanisms in African trypanosome species.</title>
        <authorList>
            <person name="Jackson A.P."/>
            <person name="Berry A."/>
            <person name="Aslett M."/>
            <person name="Allison H.C."/>
            <person name="Burton P."/>
            <person name="Vavrova-Anderson J."/>
            <person name="Brown R."/>
            <person name="Browne H."/>
            <person name="Corton N."/>
            <person name="Hauser H."/>
            <person name="Gamble J."/>
            <person name="Gilderthorp R."/>
            <person name="Marcello L."/>
            <person name="McQuillan J."/>
            <person name="Otto T.D."/>
            <person name="Quail M.A."/>
            <person name="Sanders M.J."/>
            <person name="van Tonder A."/>
            <person name="Ginger M.L."/>
            <person name="Field M.C."/>
            <person name="Barry J.D."/>
            <person name="Hertz-Fowler C."/>
            <person name="Berriman M."/>
        </authorList>
    </citation>
    <scope>NUCLEOTIDE SEQUENCE</scope>
    <source>
        <strain evidence="4">IL3000</strain>
    </source>
</reference>